<comment type="caution">
    <text evidence="1">The sequence shown here is derived from an EMBL/GenBank/DDBJ whole genome shotgun (WGS) entry which is preliminary data.</text>
</comment>
<reference evidence="1 2" key="1">
    <citation type="submission" date="2016-06" db="EMBL/GenBank/DDBJ databases">
        <title>Evolution of pathogenesis and genome organization in the Tremellales.</title>
        <authorList>
            <person name="Cuomo C."/>
            <person name="Litvintseva A."/>
            <person name="Heitman J."/>
            <person name="Chen Y."/>
            <person name="Sun S."/>
            <person name="Springer D."/>
            <person name="Dromer F."/>
            <person name="Young S."/>
            <person name="Zeng Q."/>
            <person name="Chapman S."/>
            <person name="Gujja S."/>
            <person name="Saif S."/>
            <person name="Birren B."/>
        </authorList>
    </citation>
    <scope>NUCLEOTIDE SEQUENCE [LARGE SCALE GENOMIC DNA]</scope>
    <source>
        <strain evidence="1 2">CBS 6273</strain>
    </source>
</reference>
<dbReference type="EMBL" id="MEKH01000009">
    <property type="protein sequence ID" value="ODO03222.1"/>
    <property type="molecule type" value="Genomic_DNA"/>
</dbReference>
<evidence type="ECO:0000313" key="2">
    <source>
        <dbReference type="Proteomes" id="UP000095149"/>
    </source>
</evidence>
<organism evidence="1 2">
    <name type="scientific">Cryptococcus amylolentus CBS 6273</name>
    <dbReference type="NCBI Taxonomy" id="1296118"/>
    <lineage>
        <taxon>Eukaryota</taxon>
        <taxon>Fungi</taxon>
        <taxon>Dikarya</taxon>
        <taxon>Basidiomycota</taxon>
        <taxon>Agaricomycotina</taxon>
        <taxon>Tremellomycetes</taxon>
        <taxon>Tremellales</taxon>
        <taxon>Cryptococcaceae</taxon>
        <taxon>Cryptococcus</taxon>
    </lineage>
</organism>
<accession>A0A1E3JTF8</accession>
<proteinExistence type="predicted"/>
<gene>
    <name evidence="1" type="ORF">I350_06067</name>
</gene>
<protein>
    <submittedName>
        <fullName evidence="1">Uncharacterized protein</fullName>
    </submittedName>
</protein>
<evidence type="ECO:0000313" key="1">
    <source>
        <dbReference type="EMBL" id="ODO03222.1"/>
    </source>
</evidence>
<name>A0A1E3JTF8_9TREE</name>
<dbReference type="AlphaFoldDB" id="A0A1E3JTF8"/>
<sequence>MMTTEALGGLSMTDITAEQEGWSFQPQSSNDSLSPEAQTLMDAFCETRLHYHPRKMQLVLPDSICSRSEWGVGEDTNVFERLPIKMIEFVIPPDHPEVQFEVDRDQDNDSVNVRVTDMGERVDSLRTEENMTINSKLLADKTRLDRIDHEKMKGHASVHDNGVAVGPWPRFLKNISLTRTTRAGDDVSLDLTALYNPSQKNVTRPEATDSYSHVTVRRDSDTVCSDVRFLVPARMPSYTPEQEEEILGMTGHSFTEASLWSSITA</sequence>
<dbReference type="Proteomes" id="UP000095149">
    <property type="component" value="Unassembled WGS sequence"/>
</dbReference>